<accession>A0ABD1USC3</accession>
<comment type="subcellular location">
    <subcellularLocation>
        <location evidence="1 2 3">Nucleus</location>
    </subcellularLocation>
</comment>
<evidence type="ECO:0000313" key="6">
    <source>
        <dbReference type="EMBL" id="KAL2527941.1"/>
    </source>
</evidence>
<evidence type="ECO:0000256" key="3">
    <source>
        <dbReference type="RuleBase" id="RU000682"/>
    </source>
</evidence>
<organism evidence="6 7">
    <name type="scientific">Forsythia ovata</name>
    <dbReference type="NCBI Taxonomy" id="205694"/>
    <lineage>
        <taxon>Eukaryota</taxon>
        <taxon>Viridiplantae</taxon>
        <taxon>Streptophyta</taxon>
        <taxon>Embryophyta</taxon>
        <taxon>Tracheophyta</taxon>
        <taxon>Spermatophyta</taxon>
        <taxon>Magnoliopsida</taxon>
        <taxon>eudicotyledons</taxon>
        <taxon>Gunneridae</taxon>
        <taxon>Pentapetalae</taxon>
        <taxon>asterids</taxon>
        <taxon>lamiids</taxon>
        <taxon>Lamiales</taxon>
        <taxon>Oleaceae</taxon>
        <taxon>Forsythieae</taxon>
        <taxon>Forsythia</taxon>
    </lineage>
</organism>
<keyword evidence="2 3" id="KW-0238">DNA-binding</keyword>
<dbReference type="InterPro" id="IPR001356">
    <property type="entry name" value="HD"/>
</dbReference>
<dbReference type="InterPro" id="IPR009057">
    <property type="entry name" value="Homeodomain-like_sf"/>
</dbReference>
<dbReference type="EMBL" id="JBFOLJ010000006">
    <property type="protein sequence ID" value="KAL2527941.1"/>
    <property type="molecule type" value="Genomic_DNA"/>
</dbReference>
<dbReference type="AlphaFoldDB" id="A0ABD1USC3"/>
<dbReference type="GO" id="GO:0005634">
    <property type="term" value="C:nucleus"/>
    <property type="evidence" value="ECO:0007669"/>
    <property type="project" value="UniProtKB-SubCell"/>
</dbReference>
<dbReference type="PROSITE" id="PS50071">
    <property type="entry name" value="HOMEOBOX_2"/>
    <property type="match status" value="1"/>
</dbReference>
<evidence type="ECO:0000256" key="2">
    <source>
        <dbReference type="PROSITE-ProRule" id="PRU00108"/>
    </source>
</evidence>
<feature type="region of interest" description="Disordered" evidence="4">
    <location>
        <begin position="149"/>
        <end position="182"/>
    </location>
</feature>
<keyword evidence="2 3" id="KW-0371">Homeobox</keyword>
<sequence length="376" mass="41719">MDWENQPPQQARPPELNDNGCGVNNGGLLGKVMTDEQIEILRKQIAAYATICKQLVDLHKSLASQHDLEGVRLGNLYCHPIVTSGGHKFMGRQRWTPTPVQLQILERIFDQGHGTPSKHNITEITSELSQHGQVSETNIYNWFQNRRARSKRKQQAAPANDAASEMETGIESPNGKKTKPEDFQPLHIPSSRSEDLCFQYCEVSTEIHSLDPQTIKAVPMFSPEGSLNHAGSLGNTSFCGSMSSNPRMEQLIGKTEVPGNYNPNLLPDEYMIVRAHRIHDDSLRRICSLLKCLKGVHQSSPRIERISSPMEATLQSAGVPANTTSVLTNNNEIGQSKNCPPESGQVNFFYSILSSTSNYVGLHVNSIVQITFFLSD</sequence>
<name>A0ABD1USC3_9LAMI</name>
<evidence type="ECO:0000256" key="4">
    <source>
        <dbReference type="SAM" id="MobiDB-lite"/>
    </source>
</evidence>
<protein>
    <submittedName>
        <fullName evidence="6">WUSCHEL-related homeobox 8</fullName>
    </submittedName>
</protein>
<dbReference type="PANTHER" id="PTHR46777:SF5">
    <property type="entry name" value="WUSCHEL-RELATED HOMEOBOX 13"/>
    <property type="match status" value="1"/>
</dbReference>
<keyword evidence="2 3" id="KW-0539">Nucleus</keyword>
<dbReference type="InterPro" id="IPR044559">
    <property type="entry name" value="WOX13-like"/>
</dbReference>
<evidence type="ECO:0000256" key="1">
    <source>
        <dbReference type="ARBA" id="ARBA00004123"/>
    </source>
</evidence>
<dbReference type="Proteomes" id="UP001604277">
    <property type="component" value="Unassembled WGS sequence"/>
</dbReference>
<dbReference type="Pfam" id="PF00046">
    <property type="entry name" value="Homeodomain"/>
    <property type="match status" value="1"/>
</dbReference>
<dbReference type="SUPFAM" id="SSF46689">
    <property type="entry name" value="Homeodomain-like"/>
    <property type="match status" value="1"/>
</dbReference>
<keyword evidence="7" id="KW-1185">Reference proteome</keyword>
<reference evidence="7" key="1">
    <citation type="submission" date="2024-07" db="EMBL/GenBank/DDBJ databases">
        <title>Two chromosome-level genome assemblies of Korean endemic species Abeliophyllum distichum and Forsythia ovata (Oleaceae).</title>
        <authorList>
            <person name="Jang H."/>
        </authorList>
    </citation>
    <scope>NUCLEOTIDE SEQUENCE [LARGE SCALE GENOMIC DNA]</scope>
</reference>
<gene>
    <name evidence="6" type="ORF">Fot_20542</name>
</gene>
<comment type="caution">
    <text evidence="6">The sequence shown here is derived from an EMBL/GenBank/DDBJ whole genome shotgun (WGS) entry which is preliminary data.</text>
</comment>
<evidence type="ECO:0000313" key="7">
    <source>
        <dbReference type="Proteomes" id="UP001604277"/>
    </source>
</evidence>
<dbReference type="GO" id="GO:0003677">
    <property type="term" value="F:DNA binding"/>
    <property type="evidence" value="ECO:0007669"/>
    <property type="project" value="UniProtKB-UniRule"/>
</dbReference>
<dbReference type="CDD" id="cd00086">
    <property type="entry name" value="homeodomain"/>
    <property type="match status" value="1"/>
</dbReference>
<feature type="region of interest" description="Disordered" evidence="4">
    <location>
        <begin position="1"/>
        <end position="21"/>
    </location>
</feature>
<feature type="domain" description="Homeobox" evidence="5">
    <location>
        <begin position="88"/>
        <end position="153"/>
    </location>
</feature>
<proteinExistence type="predicted"/>
<feature type="DNA-binding region" description="Homeobox" evidence="2">
    <location>
        <begin position="90"/>
        <end position="154"/>
    </location>
</feature>
<dbReference type="Gene3D" id="1.10.10.60">
    <property type="entry name" value="Homeodomain-like"/>
    <property type="match status" value="1"/>
</dbReference>
<evidence type="ECO:0000259" key="5">
    <source>
        <dbReference type="PROSITE" id="PS50071"/>
    </source>
</evidence>
<dbReference type="SMART" id="SM00389">
    <property type="entry name" value="HOX"/>
    <property type="match status" value="1"/>
</dbReference>
<dbReference type="PANTHER" id="PTHR46777">
    <property type="entry name" value="WUSCHEL-RELATED HOMEOBOX 13"/>
    <property type="match status" value="1"/>
</dbReference>